<dbReference type="SUPFAM" id="SSF52540">
    <property type="entry name" value="P-loop containing nucleoside triphosphate hydrolases"/>
    <property type="match status" value="1"/>
</dbReference>
<dbReference type="PANTHER" id="PTHR43581:SF2">
    <property type="entry name" value="EXCINUCLEASE ATPASE SUBUNIT"/>
    <property type="match status" value="1"/>
</dbReference>
<dbReference type="EMBL" id="CP012328">
    <property type="protein sequence ID" value="AKU79902.1"/>
    <property type="molecule type" value="Genomic_DNA"/>
</dbReference>
<dbReference type="AlphaFoldDB" id="A0A0K1P7P2"/>
<sequence>MINLKRIEIKNYRCFKSVTLDFGVENFFIGENNTGKSSLLKLLDSLYKNKYLNFKDTYLSDYSLEDLQYDISKPVEFLYYFTRPIDKGKEKNFFEYIELKNIDKYIYPLITKFATVSLDHENIVLFEIDYIYYEDSLKIKYIKIKEFIKPNFLSNKNIYNDIASLTKILNSEDHIILFDKEVNYKHDHNDKTIRKNYEDITLFFLNFSNLSLSFDILINLYSLNINKKDEKVGDLVERLHTQRSFPRNIHTKYLAPLRPIFKDYYSLKELQNNKDLLFLLQLRKKKNILNEINSFFSKTGMLKEIKLEHESSRLISELISLQYENILKKGLKISISGTGVSQIIPILYELYNAHNDKIFIEQPEVHLHPKAQAELGEIFANYLFKNNLKKYLLRDQLFIETHSLHILDRLRFLIKKKLNEKEHKEDVGVSIFYLENKVNEVIVNTISINSSGKFNGNMENFFKFFIDESINNLEI</sequence>
<keyword evidence="3" id="KW-1185">Reference proteome</keyword>
<evidence type="ECO:0000313" key="2">
    <source>
        <dbReference type="EMBL" id="AKU79902.1"/>
    </source>
</evidence>
<reference evidence="2 3" key="1">
    <citation type="journal article" date="2015" name="Genome Announc.">
        <title>Complete Genome Sequence of Spiroplasma turonicum Strain Tab4cT, a Parasite of a Horse Fly, Haematopota sp. (Diptera: Tabanidae).</title>
        <authorList>
            <person name="Davis R.E."/>
            <person name="Shao J."/>
            <person name="Zhao Y."/>
            <person name="Gasparich G.E."/>
            <person name="Gaynor B.J."/>
            <person name="Donofrio N."/>
        </authorList>
    </citation>
    <scope>NUCLEOTIDE SEQUENCE [LARGE SCALE GENOMIC DNA]</scope>
    <source>
        <strain evidence="2 3">Tab4c</strain>
    </source>
</reference>
<dbReference type="InterPro" id="IPR027417">
    <property type="entry name" value="P-loop_NTPase"/>
</dbReference>
<evidence type="ECO:0000259" key="1">
    <source>
        <dbReference type="Pfam" id="PF13175"/>
    </source>
</evidence>
<dbReference type="Proteomes" id="UP000067243">
    <property type="component" value="Chromosome"/>
</dbReference>
<dbReference type="Gene3D" id="3.40.50.300">
    <property type="entry name" value="P-loop containing nucleotide triphosphate hydrolases"/>
    <property type="match status" value="1"/>
</dbReference>
<feature type="domain" description="Endonuclease GajA/Old nuclease/RecF-like AAA" evidence="1">
    <location>
        <begin position="4"/>
        <end position="406"/>
    </location>
</feature>
<proteinExistence type="predicted"/>
<dbReference type="KEGG" id="stur:STURON_00656"/>
<dbReference type="InterPro" id="IPR041685">
    <property type="entry name" value="AAA_GajA/Old/RecF-like"/>
</dbReference>
<dbReference type="PANTHER" id="PTHR43581">
    <property type="entry name" value="ATP/GTP PHOSPHATASE"/>
    <property type="match status" value="1"/>
</dbReference>
<name>A0A0K1P7P2_9MOLU</name>
<dbReference type="STRING" id="216946.STURO_v1c06550"/>
<dbReference type="Pfam" id="PF13175">
    <property type="entry name" value="AAA_15"/>
    <property type="match status" value="1"/>
</dbReference>
<evidence type="ECO:0000313" key="3">
    <source>
        <dbReference type="Proteomes" id="UP000067243"/>
    </source>
</evidence>
<accession>A0A0K1P7P2</accession>
<dbReference type="PATRIC" id="fig|216946.3.peg.676"/>
<organism evidence="2 3">
    <name type="scientific">Spiroplasma turonicum</name>
    <dbReference type="NCBI Taxonomy" id="216946"/>
    <lineage>
        <taxon>Bacteria</taxon>
        <taxon>Bacillati</taxon>
        <taxon>Mycoplasmatota</taxon>
        <taxon>Mollicutes</taxon>
        <taxon>Entomoplasmatales</taxon>
        <taxon>Spiroplasmataceae</taxon>
        <taxon>Spiroplasma</taxon>
    </lineage>
</organism>
<protein>
    <recommendedName>
        <fullName evidence="1">Endonuclease GajA/Old nuclease/RecF-like AAA domain-containing protein</fullName>
    </recommendedName>
</protein>
<gene>
    <name evidence="2" type="ORF">STURON_00656</name>
</gene>
<dbReference type="InterPro" id="IPR051396">
    <property type="entry name" value="Bact_Antivir_Def_Nuclease"/>
</dbReference>